<feature type="transmembrane region" description="Helical" evidence="9">
    <location>
        <begin position="122"/>
        <end position="142"/>
    </location>
</feature>
<dbReference type="HOGENOM" id="CLU_012970_2_0_1"/>
<protein>
    <submittedName>
        <fullName evidence="10">Siderophore-iron transporter Str1</fullName>
    </submittedName>
</protein>
<proteinExistence type="inferred from homology"/>
<evidence type="ECO:0000256" key="8">
    <source>
        <dbReference type="SAM" id="MobiDB-lite"/>
    </source>
</evidence>
<feature type="transmembrane region" description="Helical" evidence="9">
    <location>
        <begin position="423"/>
        <end position="441"/>
    </location>
</feature>
<organism evidence="10 11">
    <name type="scientific">Schizosaccharomyces cryophilus (strain OY26 / ATCC MYA-4695 / CBS 11777 / NBRC 106824 / NRRL Y48691)</name>
    <name type="common">Fission yeast</name>
    <dbReference type="NCBI Taxonomy" id="653667"/>
    <lineage>
        <taxon>Eukaryota</taxon>
        <taxon>Fungi</taxon>
        <taxon>Dikarya</taxon>
        <taxon>Ascomycota</taxon>
        <taxon>Taphrinomycotina</taxon>
        <taxon>Schizosaccharomycetes</taxon>
        <taxon>Schizosaccharomycetales</taxon>
        <taxon>Schizosaccharomycetaceae</taxon>
        <taxon>Schizosaccharomyces</taxon>
    </lineage>
</organism>
<dbReference type="AlphaFoldDB" id="S9W5Q4"/>
<feature type="transmembrane region" description="Helical" evidence="9">
    <location>
        <begin position="154"/>
        <end position="172"/>
    </location>
</feature>
<sequence>MMRLRQINFPPLFGKRSSENTSPEDQLEKNIHEETVQPVDGFDTHFDNKDEKYHQVDLVPTFNPESELAGIVKAEYLVDSWSTASFYFSYFSVFLMFFVLSFQSMSYTSLSTYATSSFQGHSLLATIGTANNIISAVIKPPLARISDVFGRLEAFCFALLLYVVGIIVIATSKNVQTYAGGSILYNAGYTGLELILTIFLADSSSTANRSLVIGISSLPFVVTVWVGPPISQTMPNRWRWGIAMWCILLPVCALPFIVVYAYHQYKGWRKGAFKDTLTINIISLFKKLDIIGLILMTAGFSLFLLSISLAGSDNSKWSDAKYIVMIVIGGVCIIASILYELYVASFPAIPFNLMREPTIGAACVISLLFYVTFYCWDNYYSSFLQVVHYTSVRAATYIAYTYSLTSCVTSFILGIIIRFHKRFKLYFLIAVPIYILGQGLMIRYRGEEYNRGYLVMTQLFVGIGGGIFANLITVSVQTVVKREHFAIVTALVLTITPIGGAIGSAISSAIWNNVMPKQLEQLLPESTKDKASSIFEDLKQQTVSYPRGTDTREAIIKAYCYVQKILTSVATGFAGALLIPIWFVANPRLSQKSITAFEKARTALYN</sequence>
<dbReference type="OMA" id="LMREPTI"/>
<dbReference type="STRING" id="653667.S9W5Q4"/>
<keyword evidence="6" id="KW-0406">Ion transport</keyword>
<evidence type="ECO:0000256" key="7">
    <source>
        <dbReference type="ARBA" id="ARBA00023136"/>
    </source>
</evidence>
<dbReference type="Proteomes" id="UP000015464">
    <property type="component" value="Unassembled WGS sequence"/>
</dbReference>
<feature type="transmembrane region" description="Helical" evidence="9">
    <location>
        <begin position="84"/>
        <end position="102"/>
    </location>
</feature>
<feature type="transmembrane region" description="Helical" evidence="9">
    <location>
        <begin position="565"/>
        <end position="585"/>
    </location>
</feature>
<dbReference type="InterPro" id="IPR010573">
    <property type="entry name" value="MFS_Str1/Tri12-like"/>
</dbReference>
<evidence type="ECO:0000256" key="4">
    <source>
        <dbReference type="ARBA" id="ARBA00022692"/>
    </source>
</evidence>
<dbReference type="EMBL" id="KE546988">
    <property type="protein sequence ID" value="EPY53884.1"/>
    <property type="molecule type" value="Genomic_DNA"/>
</dbReference>
<evidence type="ECO:0000256" key="3">
    <source>
        <dbReference type="ARBA" id="ARBA00022448"/>
    </source>
</evidence>
<dbReference type="PANTHER" id="PTHR23501:SF196">
    <property type="entry name" value="SIDEROPHORE IRON TRANSPORTER 1"/>
    <property type="match status" value="1"/>
</dbReference>
<gene>
    <name evidence="10" type="ORF">SPOG_02888</name>
</gene>
<evidence type="ECO:0000313" key="11">
    <source>
        <dbReference type="Proteomes" id="UP000015464"/>
    </source>
</evidence>
<keyword evidence="5 9" id="KW-1133">Transmembrane helix</keyword>
<evidence type="ECO:0000256" key="6">
    <source>
        <dbReference type="ARBA" id="ARBA00023065"/>
    </source>
</evidence>
<keyword evidence="3" id="KW-0813">Transport</keyword>
<comment type="similarity">
    <text evidence="2">Belongs to the major facilitator superfamily.</text>
</comment>
<evidence type="ECO:0000313" key="10">
    <source>
        <dbReference type="EMBL" id="EPY53884.1"/>
    </source>
</evidence>
<dbReference type="GO" id="GO:0005886">
    <property type="term" value="C:plasma membrane"/>
    <property type="evidence" value="ECO:0007669"/>
    <property type="project" value="TreeGrafter"/>
</dbReference>
<keyword evidence="11" id="KW-1185">Reference proteome</keyword>
<keyword evidence="7 9" id="KW-0472">Membrane</keyword>
<evidence type="ECO:0000256" key="1">
    <source>
        <dbReference type="ARBA" id="ARBA00004141"/>
    </source>
</evidence>
<dbReference type="FunFam" id="1.20.1250.20:FF:000197">
    <property type="entry name" value="Siderophore iron transporter 1"/>
    <property type="match status" value="1"/>
</dbReference>
<name>S9W5Q4_SCHCR</name>
<dbReference type="GeneID" id="25037209"/>
<dbReference type="GO" id="GO:0015343">
    <property type="term" value="F:siderophore-iron transmembrane transporter activity"/>
    <property type="evidence" value="ECO:0007669"/>
    <property type="project" value="TreeGrafter"/>
</dbReference>
<feature type="transmembrane region" description="Helical" evidence="9">
    <location>
        <begin position="242"/>
        <end position="262"/>
    </location>
</feature>
<feature type="transmembrane region" description="Helical" evidence="9">
    <location>
        <begin position="178"/>
        <end position="199"/>
    </location>
</feature>
<keyword evidence="4 9" id="KW-0812">Transmembrane</keyword>
<dbReference type="RefSeq" id="XP_013021003.1">
    <property type="nucleotide sequence ID" value="XM_013165549.1"/>
</dbReference>
<feature type="transmembrane region" description="Helical" evidence="9">
    <location>
        <begin position="453"/>
        <end position="473"/>
    </location>
</feature>
<comment type="subcellular location">
    <subcellularLocation>
        <location evidence="1">Membrane</location>
        <topology evidence="1">Multi-pass membrane protein</topology>
    </subcellularLocation>
</comment>
<dbReference type="eggNOG" id="KOG0254">
    <property type="taxonomic scope" value="Eukaryota"/>
</dbReference>
<dbReference type="Gene3D" id="1.20.1250.20">
    <property type="entry name" value="MFS general substrate transporter like domains"/>
    <property type="match status" value="2"/>
</dbReference>
<dbReference type="PANTHER" id="PTHR23501">
    <property type="entry name" value="MAJOR FACILITATOR SUPERFAMILY"/>
    <property type="match status" value="1"/>
</dbReference>
<dbReference type="SUPFAM" id="SSF103473">
    <property type="entry name" value="MFS general substrate transporter"/>
    <property type="match status" value="1"/>
</dbReference>
<feature type="transmembrane region" description="Helical" evidence="9">
    <location>
        <begin position="211"/>
        <end position="230"/>
    </location>
</feature>
<evidence type="ECO:0000256" key="5">
    <source>
        <dbReference type="ARBA" id="ARBA00022989"/>
    </source>
</evidence>
<evidence type="ECO:0000256" key="2">
    <source>
        <dbReference type="ARBA" id="ARBA00008335"/>
    </source>
</evidence>
<dbReference type="InterPro" id="IPR036259">
    <property type="entry name" value="MFS_trans_sf"/>
</dbReference>
<accession>S9W5Q4</accession>
<feature type="transmembrane region" description="Helical" evidence="9">
    <location>
        <begin position="322"/>
        <end position="345"/>
    </location>
</feature>
<feature type="transmembrane region" description="Helical" evidence="9">
    <location>
        <begin position="394"/>
        <end position="416"/>
    </location>
</feature>
<feature type="transmembrane region" description="Helical" evidence="9">
    <location>
        <begin position="290"/>
        <end position="310"/>
    </location>
</feature>
<feature type="transmembrane region" description="Helical" evidence="9">
    <location>
        <begin position="485"/>
        <end position="511"/>
    </location>
</feature>
<feature type="region of interest" description="Disordered" evidence="8">
    <location>
        <begin position="1"/>
        <end position="26"/>
    </location>
</feature>
<dbReference type="OrthoDB" id="4078873at2759"/>
<evidence type="ECO:0000256" key="9">
    <source>
        <dbReference type="SAM" id="Phobius"/>
    </source>
</evidence>
<dbReference type="Pfam" id="PF06609">
    <property type="entry name" value="TRI12"/>
    <property type="match status" value="1"/>
</dbReference>
<feature type="transmembrane region" description="Helical" evidence="9">
    <location>
        <begin position="357"/>
        <end position="374"/>
    </location>
</feature>
<reference evidence="10 11" key="1">
    <citation type="journal article" date="2011" name="Science">
        <title>Comparative functional genomics of the fission yeasts.</title>
        <authorList>
            <person name="Rhind N."/>
            <person name="Chen Z."/>
            <person name="Yassour M."/>
            <person name="Thompson D.A."/>
            <person name="Haas B.J."/>
            <person name="Habib N."/>
            <person name="Wapinski I."/>
            <person name="Roy S."/>
            <person name="Lin M.F."/>
            <person name="Heiman D.I."/>
            <person name="Young S.K."/>
            <person name="Furuya K."/>
            <person name="Guo Y."/>
            <person name="Pidoux A."/>
            <person name="Chen H.M."/>
            <person name="Robbertse B."/>
            <person name="Goldberg J.M."/>
            <person name="Aoki K."/>
            <person name="Bayne E.H."/>
            <person name="Berlin A.M."/>
            <person name="Desjardins C.A."/>
            <person name="Dobbs E."/>
            <person name="Dukaj L."/>
            <person name="Fan L."/>
            <person name="FitzGerald M.G."/>
            <person name="French C."/>
            <person name="Gujja S."/>
            <person name="Hansen K."/>
            <person name="Keifenheim D."/>
            <person name="Levin J.Z."/>
            <person name="Mosher R.A."/>
            <person name="Mueller C.A."/>
            <person name="Pfiffner J."/>
            <person name="Priest M."/>
            <person name="Russ C."/>
            <person name="Smialowska A."/>
            <person name="Swoboda P."/>
            <person name="Sykes S.M."/>
            <person name="Vaughn M."/>
            <person name="Vengrova S."/>
            <person name="Yoder R."/>
            <person name="Zeng Q."/>
            <person name="Allshire R."/>
            <person name="Baulcombe D."/>
            <person name="Birren B.W."/>
            <person name="Brown W."/>
            <person name="Ekwall K."/>
            <person name="Kellis M."/>
            <person name="Leatherwood J."/>
            <person name="Levin H."/>
            <person name="Margalit H."/>
            <person name="Martienssen R."/>
            <person name="Nieduszynski C.A."/>
            <person name="Spatafora J.W."/>
            <person name="Friedman N."/>
            <person name="Dalgaard J.Z."/>
            <person name="Baumann P."/>
            <person name="Niki H."/>
            <person name="Regev A."/>
            <person name="Nusbaum C."/>
        </authorList>
    </citation>
    <scope>NUCLEOTIDE SEQUENCE [LARGE SCALE GENOMIC DNA]</scope>
    <source>
        <strain evidence="11">OY26 / ATCC MYA-4695 / CBS 11777 / NBRC 106824 / NRRL Y48691</strain>
    </source>
</reference>